<dbReference type="EMBL" id="CP093445">
    <property type="protein sequence ID" value="UNO33008.1"/>
    <property type="molecule type" value="Genomic_DNA"/>
</dbReference>
<accession>A0A8T9IGE2</accession>
<dbReference type="InterPro" id="IPR057271">
    <property type="entry name" value="YagK_YfjJ_C"/>
</dbReference>
<feature type="domain" description="YagK/YfjJ C-terminal" evidence="1">
    <location>
        <begin position="29"/>
        <end position="204"/>
    </location>
</feature>
<dbReference type="RefSeq" id="WP_242105316.1">
    <property type="nucleotide sequence ID" value="NZ_CP093445.1"/>
</dbReference>
<organism evidence="2">
    <name type="scientific">Salmonella enterica subsp. enterica serovar Abeokuta</name>
    <dbReference type="NCBI Taxonomy" id="2926665"/>
    <lineage>
        <taxon>Bacteria</taxon>
        <taxon>Pseudomonadati</taxon>
        <taxon>Pseudomonadota</taxon>
        <taxon>Gammaproteobacteria</taxon>
        <taxon>Enterobacterales</taxon>
        <taxon>Enterobacteriaceae</taxon>
        <taxon>Salmonella</taxon>
    </lineage>
</organism>
<dbReference type="AlphaFoldDB" id="A0A8T9IGE2"/>
<gene>
    <name evidence="2" type="ORF">MOV10_18155</name>
</gene>
<proteinExistence type="predicted"/>
<reference evidence="2" key="1">
    <citation type="submission" date="2022-03" db="EMBL/GenBank/DDBJ databases">
        <title>Genome Sequence of a New Salmonella enterica Strain (Salmonella Abeokuta) isolated from Poultry Feed in Nigeria.</title>
        <authorList>
            <person name="Fagbamila I."/>
            <person name="Barco L."/>
            <person name="Monorella C."/>
            <person name="Beld M.V.D."/>
            <person name="Mooijman K."/>
            <person name="Hernandez-Segura A."/>
            <person name="Orsini M."/>
            <person name="Ajayi O."/>
            <person name="Ngulukun S."/>
            <person name="Jambalang A.-R."/>
            <person name="Sati N."/>
            <person name="Emmennaa P."/>
            <person name="Ankeli P."/>
            <person name="Muhammad M."/>
        </authorList>
    </citation>
    <scope>NUCLEOTIDE SEQUENCE</scope>
    <source>
        <strain evidence="2">OG19FER4</strain>
    </source>
</reference>
<evidence type="ECO:0000259" key="1">
    <source>
        <dbReference type="Pfam" id="PF11726"/>
    </source>
</evidence>
<evidence type="ECO:0000313" key="2">
    <source>
        <dbReference type="EMBL" id="UNO33008.1"/>
    </source>
</evidence>
<sequence>MKTYQTIYGDHVVEYKESIIKTVHKAVLDHPRTLAIRVDLHDPAILDNGDTITCFANTEDAISRFTKSLKAKLVADIHRKQREGKRVYRNTLRYTWVREYSQTGKRHHHAILFLNKDAYCYLGDYDLDNNTLRTMIITAWCSALGLYPKDYAHLIQFPEKGIYYLDLDYVMNDLYPRDFIERVDYLTKVRTKSFEDGYRSFGCSNN</sequence>
<dbReference type="Pfam" id="PF11726">
    <property type="entry name" value="YagK_YfjJ_C"/>
    <property type="match status" value="1"/>
</dbReference>
<name>A0A8T9IGE2_SALET</name>
<protein>
    <submittedName>
        <fullName evidence="2">Inovirus Gp2 family protein</fullName>
    </submittedName>
</protein>